<dbReference type="GO" id="GO:0003677">
    <property type="term" value="F:DNA binding"/>
    <property type="evidence" value="ECO:0007669"/>
    <property type="project" value="InterPro"/>
</dbReference>
<dbReference type="GO" id="GO:0019985">
    <property type="term" value="P:translesion synthesis"/>
    <property type="evidence" value="ECO:0007669"/>
    <property type="project" value="TreeGrafter"/>
</dbReference>
<dbReference type="Proteomes" id="UP000250321">
    <property type="component" value="Unassembled WGS sequence"/>
</dbReference>
<dbReference type="PANTHER" id="PTHR11352:SF0">
    <property type="entry name" value="PROLIFERATING CELL NUCLEAR ANTIGEN"/>
    <property type="match status" value="1"/>
</dbReference>
<dbReference type="Gene3D" id="3.70.10.10">
    <property type="match status" value="1"/>
</dbReference>
<protein>
    <submittedName>
        <fullName evidence="1">Uncharacterized protein</fullName>
    </submittedName>
</protein>
<evidence type="ECO:0000313" key="2">
    <source>
        <dbReference type="Proteomes" id="UP000250321"/>
    </source>
</evidence>
<dbReference type="GO" id="GO:0006272">
    <property type="term" value="P:leading strand elongation"/>
    <property type="evidence" value="ECO:0007669"/>
    <property type="project" value="TreeGrafter"/>
</dbReference>
<gene>
    <name evidence="1" type="ORF">Pyn_05111</name>
</gene>
<comment type="caution">
    <text evidence="1">The sequence shown here is derived from an EMBL/GenBank/DDBJ whole genome shotgun (WGS) entry which is preliminary data.</text>
</comment>
<organism evidence="1 2">
    <name type="scientific">Prunus yedoensis var. nudiflora</name>
    <dbReference type="NCBI Taxonomy" id="2094558"/>
    <lineage>
        <taxon>Eukaryota</taxon>
        <taxon>Viridiplantae</taxon>
        <taxon>Streptophyta</taxon>
        <taxon>Embryophyta</taxon>
        <taxon>Tracheophyta</taxon>
        <taxon>Spermatophyta</taxon>
        <taxon>Magnoliopsida</taxon>
        <taxon>eudicotyledons</taxon>
        <taxon>Gunneridae</taxon>
        <taxon>Pentapetalae</taxon>
        <taxon>rosids</taxon>
        <taxon>fabids</taxon>
        <taxon>Rosales</taxon>
        <taxon>Rosaceae</taxon>
        <taxon>Amygdaloideae</taxon>
        <taxon>Amygdaleae</taxon>
        <taxon>Prunus</taxon>
    </lineage>
</organism>
<dbReference type="PANTHER" id="PTHR11352">
    <property type="entry name" value="PROLIFERATING CELL NUCLEAR ANTIGEN"/>
    <property type="match status" value="1"/>
</dbReference>
<proteinExistence type="predicted"/>
<dbReference type="EMBL" id="PJQY01001864">
    <property type="protein sequence ID" value="PQP98877.1"/>
    <property type="molecule type" value="Genomic_DNA"/>
</dbReference>
<accession>A0A314Y4H4</accession>
<reference evidence="1 2" key="1">
    <citation type="submission" date="2018-02" db="EMBL/GenBank/DDBJ databases">
        <title>Draft genome of wild Prunus yedoensis var. nudiflora.</title>
        <authorList>
            <person name="Baek S."/>
            <person name="Kim J.-H."/>
            <person name="Choi K."/>
            <person name="Kim G.-B."/>
            <person name="Cho A."/>
            <person name="Jang H."/>
            <person name="Shin C.-H."/>
            <person name="Yu H.-J."/>
            <person name="Mun J.-H."/>
        </authorList>
    </citation>
    <scope>NUCLEOTIDE SEQUENCE [LARGE SCALE GENOMIC DNA]</scope>
    <source>
        <strain evidence="2">cv. Jeju island</strain>
        <tissue evidence="1">Leaf</tissue>
    </source>
</reference>
<dbReference type="GO" id="GO:0006298">
    <property type="term" value="P:mismatch repair"/>
    <property type="evidence" value="ECO:0007669"/>
    <property type="project" value="TreeGrafter"/>
</dbReference>
<dbReference type="GO" id="GO:0006275">
    <property type="term" value="P:regulation of DNA replication"/>
    <property type="evidence" value="ECO:0007669"/>
    <property type="project" value="InterPro"/>
</dbReference>
<dbReference type="AlphaFoldDB" id="A0A314Y4H4"/>
<evidence type="ECO:0000313" key="1">
    <source>
        <dbReference type="EMBL" id="PQP98877.1"/>
    </source>
</evidence>
<dbReference type="GO" id="GO:0030337">
    <property type="term" value="F:DNA polymerase processivity factor activity"/>
    <property type="evidence" value="ECO:0007669"/>
    <property type="project" value="InterPro"/>
</dbReference>
<keyword evidence="2" id="KW-1185">Reference proteome</keyword>
<sequence>MFQFSLDPCASYLRHALSCFMLLGPDHCVELCVTANDVTLVGAVGDPEEGRTPETPNVVLALQLTPSNFHTFSCTENVRLGLHCRLLFRELFHAKGVDFLSLSGDISRDNIDFELVNVGTMEMKVAEIPLLSRRSGQITLPRLHNECPVIIGIAAELFRVLILSSRDRFGSTVTVSVIGKQVVLRGQDKAVVLREEDCVIWNPMAGRVFLKFSTEKANALLNASILSNVVWLFGQCNGPSCMLNFPFGKLGSLTFYYGEDNAGSEGIAGSESNAGSEYDLIHDDLFW</sequence>
<name>A0A314Y4H4_PRUYE</name>
<dbReference type="GO" id="GO:0043626">
    <property type="term" value="C:PCNA complex"/>
    <property type="evidence" value="ECO:0007669"/>
    <property type="project" value="TreeGrafter"/>
</dbReference>
<dbReference type="OrthoDB" id="1142081at2759"/>
<dbReference type="InterPro" id="IPR000730">
    <property type="entry name" value="Pr_cel_nuc_antig"/>
</dbReference>